<dbReference type="GO" id="GO:0004784">
    <property type="term" value="F:superoxide dismutase activity"/>
    <property type="evidence" value="ECO:0007669"/>
    <property type="project" value="UniProtKB-EC"/>
</dbReference>
<dbReference type="EC" id="1.15.1.1" evidence="4"/>
<evidence type="ECO:0000256" key="6">
    <source>
        <dbReference type="ARBA" id="ARBA00022833"/>
    </source>
</evidence>
<comment type="similarity">
    <text evidence="3">Belongs to the Cu-Zn superoxide dismutase family.</text>
</comment>
<feature type="non-terminal residue" evidence="12">
    <location>
        <position position="1"/>
    </location>
</feature>
<comment type="cofactor">
    <cofactor evidence="2">
        <name>Zn(2+)</name>
        <dbReference type="ChEBI" id="CHEBI:29105"/>
    </cofactor>
</comment>
<dbReference type="InterPro" id="IPR024134">
    <property type="entry name" value="SOD_Cu/Zn_/chaperone"/>
</dbReference>
<dbReference type="InterPro" id="IPR018152">
    <property type="entry name" value="SOD_Cu/Zn_BS"/>
</dbReference>
<feature type="signal peptide" evidence="10">
    <location>
        <begin position="1"/>
        <end position="19"/>
    </location>
</feature>
<dbReference type="InterPro" id="IPR036423">
    <property type="entry name" value="SOD-like_Cu/Zn_dom_sf"/>
</dbReference>
<evidence type="ECO:0000256" key="2">
    <source>
        <dbReference type="ARBA" id="ARBA00001947"/>
    </source>
</evidence>
<dbReference type="CDD" id="cd00305">
    <property type="entry name" value="Cu-Zn_Superoxide_Dismutase"/>
    <property type="match status" value="1"/>
</dbReference>
<comment type="cofactor">
    <cofactor evidence="1">
        <name>Cu cation</name>
        <dbReference type="ChEBI" id="CHEBI:23378"/>
    </cofactor>
</comment>
<keyword evidence="6" id="KW-0862">Zinc</keyword>
<dbReference type="Pfam" id="PF00080">
    <property type="entry name" value="Sod_Cu"/>
    <property type="match status" value="1"/>
</dbReference>
<dbReference type="Gene3D" id="2.60.40.200">
    <property type="entry name" value="Superoxide dismutase, copper/zinc binding domain"/>
    <property type="match status" value="1"/>
</dbReference>
<comment type="caution">
    <text evidence="12">The sequence shown here is derived from an EMBL/GenBank/DDBJ whole genome shotgun (WGS) entry which is preliminary data.</text>
</comment>
<evidence type="ECO:0000256" key="1">
    <source>
        <dbReference type="ARBA" id="ARBA00001935"/>
    </source>
</evidence>
<dbReference type="PROSITE" id="PS00332">
    <property type="entry name" value="SOD_CU_ZN_2"/>
    <property type="match status" value="1"/>
</dbReference>
<keyword evidence="5" id="KW-0479">Metal-binding</keyword>
<evidence type="ECO:0000256" key="8">
    <source>
        <dbReference type="ARBA" id="ARBA00023002"/>
    </source>
</evidence>
<evidence type="ECO:0000256" key="5">
    <source>
        <dbReference type="ARBA" id="ARBA00022723"/>
    </source>
</evidence>
<evidence type="ECO:0000256" key="7">
    <source>
        <dbReference type="ARBA" id="ARBA00022862"/>
    </source>
</evidence>
<sequence length="187" mass="19357">RSLLSLLMFIFPLVQGIHALFKPSPSSMSNHAVAVLKGDGVNGVIHLHQNSEAESCVIKGEMSGLTPGQHGFHIHEYGDATNGCISAGPHFNPFGKTHGGPQEEIRHVGDLGNVSAGADGVAKFELTDNLVKIHGVNTVVGRSMVVHAGVDDLGKGVGEKKEESLKTGNAGARVACGVIALAAPTDN</sequence>
<evidence type="ECO:0000256" key="4">
    <source>
        <dbReference type="ARBA" id="ARBA00012682"/>
    </source>
</evidence>
<dbReference type="GO" id="GO:0005507">
    <property type="term" value="F:copper ion binding"/>
    <property type="evidence" value="ECO:0007669"/>
    <property type="project" value="InterPro"/>
</dbReference>
<evidence type="ECO:0000313" key="12">
    <source>
        <dbReference type="EMBL" id="GMT28402.1"/>
    </source>
</evidence>
<name>A0AAV5W9B5_9BILA</name>
<feature type="chain" id="PRO_5043876504" description="superoxide dismutase" evidence="10">
    <location>
        <begin position="20"/>
        <end position="187"/>
    </location>
</feature>
<dbReference type="SUPFAM" id="SSF49329">
    <property type="entry name" value="Cu,Zn superoxide dismutase-like"/>
    <property type="match status" value="1"/>
</dbReference>
<dbReference type="PROSITE" id="PS00087">
    <property type="entry name" value="SOD_CU_ZN_1"/>
    <property type="match status" value="1"/>
</dbReference>
<dbReference type="FunFam" id="2.60.40.200:FF:000001">
    <property type="entry name" value="Superoxide dismutase [Cu-Zn]"/>
    <property type="match status" value="1"/>
</dbReference>
<protein>
    <recommendedName>
        <fullName evidence="4">superoxide dismutase</fullName>
        <ecNumber evidence="4">1.15.1.1</ecNumber>
    </recommendedName>
</protein>
<dbReference type="AlphaFoldDB" id="A0AAV5W9B5"/>
<dbReference type="EMBL" id="BTSY01000005">
    <property type="protein sequence ID" value="GMT28402.1"/>
    <property type="molecule type" value="Genomic_DNA"/>
</dbReference>
<dbReference type="InterPro" id="IPR001424">
    <property type="entry name" value="SOD_Cu_Zn_dom"/>
</dbReference>
<keyword evidence="13" id="KW-1185">Reference proteome</keyword>
<evidence type="ECO:0000313" key="13">
    <source>
        <dbReference type="Proteomes" id="UP001432322"/>
    </source>
</evidence>
<keyword evidence="8" id="KW-0560">Oxidoreductase</keyword>
<accession>A0AAV5W9B5</accession>
<dbReference type="Proteomes" id="UP001432322">
    <property type="component" value="Unassembled WGS sequence"/>
</dbReference>
<reference evidence="12" key="1">
    <citation type="submission" date="2023-10" db="EMBL/GenBank/DDBJ databases">
        <title>Genome assembly of Pristionchus species.</title>
        <authorList>
            <person name="Yoshida K."/>
            <person name="Sommer R.J."/>
        </authorList>
    </citation>
    <scope>NUCLEOTIDE SEQUENCE</scope>
    <source>
        <strain evidence="12">RS5133</strain>
    </source>
</reference>
<proteinExistence type="inferred from homology"/>
<keyword evidence="10" id="KW-0732">Signal</keyword>
<gene>
    <name evidence="12" type="ORF">PFISCL1PPCAC_19699</name>
</gene>
<evidence type="ECO:0000256" key="3">
    <source>
        <dbReference type="ARBA" id="ARBA00010457"/>
    </source>
</evidence>
<evidence type="ECO:0000259" key="11">
    <source>
        <dbReference type="Pfam" id="PF00080"/>
    </source>
</evidence>
<evidence type="ECO:0000256" key="9">
    <source>
        <dbReference type="ARBA" id="ARBA00023008"/>
    </source>
</evidence>
<keyword evidence="7" id="KW-0049">Antioxidant</keyword>
<dbReference type="PANTHER" id="PTHR10003">
    <property type="entry name" value="SUPEROXIDE DISMUTASE CU-ZN -RELATED"/>
    <property type="match status" value="1"/>
</dbReference>
<keyword evidence="9" id="KW-0186">Copper</keyword>
<dbReference type="PRINTS" id="PR00068">
    <property type="entry name" value="CUZNDISMTASE"/>
</dbReference>
<organism evidence="12 13">
    <name type="scientific">Pristionchus fissidentatus</name>
    <dbReference type="NCBI Taxonomy" id="1538716"/>
    <lineage>
        <taxon>Eukaryota</taxon>
        <taxon>Metazoa</taxon>
        <taxon>Ecdysozoa</taxon>
        <taxon>Nematoda</taxon>
        <taxon>Chromadorea</taxon>
        <taxon>Rhabditida</taxon>
        <taxon>Rhabditina</taxon>
        <taxon>Diplogasteromorpha</taxon>
        <taxon>Diplogasteroidea</taxon>
        <taxon>Neodiplogasteridae</taxon>
        <taxon>Pristionchus</taxon>
    </lineage>
</organism>
<evidence type="ECO:0000256" key="10">
    <source>
        <dbReference type="SAM" id="SignalP"/>
    </source>
</evidence>
<feature type="domain" description="Superoxide dismutase copper/zinc binding" evidence="11">
    <location>
        <begin position="41"/>
        <end position="179"/>
    </location>
</feature>